<evidence type="ECO:0008006" key="3">
    <source>
        <dbReference type="Google" id="ProtNLM"/>
    </source>
</evidence>
<dbReference type="AlphaFoldDB" id="A0A0E9WSK9"/>
<organism evidence="2">
    <name type="scientific">Anguilla anguilla</name>
    <name type="common">European freshwater eel</name>
    <name type="synonym">Muraena anguilla</name>
    <dbReference type="NCBI Taxonomy" id="7936"/>
    <lineage>
        <taxon>Eukaryota</taxon>
        <taxon>Metazoa</taxon>
        <taxon>Chordata</taxon>
        <taxon>Craniata</taxon>
        <taxon>Vertebrata</taxon>
        <taxon>Euteleostomi</taxon>
        <taxon>Actinopterygii</taxon>
        <taxon>Neopterygii</taxon>
        <taxon>Teleostei</taxon>
        <taxon>Anguilliformes</taxon>
        <taxon>Anguillidae</taxon>
        <taxon>Anguilla</taxon>
    </lineage>
</organism>
<feature type="signal peptide" evidence="1">
    <location>
        <begin position="1"/>
        <end position="18"/>
    </location>
</feature>
<accession>A0A0E9WSK9</accession>
<evidence type="ECO:0000256" key="1">
    <source>
        <dbReference type="SAM" id="SignalP"/>
    </source>
</evidence>
<evidence type="ECO:0000313" key="2">
    <source>
        <dbReference type="EMBL" id="JAH92468.1"/>
    </source>
</evidence>
<dbReference type="EMBL" id="GBXM01016109">
    <property type="protein sequence ID" value="JAH92468.1"/>
    <property type="molecule type" value="Transcribed_RNA"/>
</dbReference>
<keyword evidence="1" id="KW-0732">Signal</keyword>
<reference evidence="2" key="1">
    <citation type="submission" date="2014-11" db="EMBL/GenBank/DDBJ databases">
        <authorList>
            <person name="Amaro Gonzalez C."/>
        </authorList>
    </citation>
    <scope>NUCLEOTIDE SEQUENCE</scope>
</reference>
<name>A0A0E9WSK9_ANGAN</name>
<proteinExistence type="predicted"/>
<reference evidence="2" key="2">
    <citation type="journal article" date="2015" name="Fish Shellfish Immunol.">
        <title>Early steps in the European eel (Anguilla anguilla)-Vibrio vulnificus interaction in the gills: Role of the RtxA13 toxin.</title>
        <authorList>
            <person name="Callol A."/>
            <person name="Pajuelo D."/>
            <person name="Ebbesson L."/>
            <person name="Teles M."/>
            <person name="MacKenzie S."/>
            <person name="Amaro C."/>
        </authorList>
    </citation>
    <scope>NUCLEOTIDE SEQUENCE</scope>
</reference>
<sequence>MCKYLVGSGLLIVQMVHGLSPLAVHLHLLSPEQFHFCMREKVESSLAFCCVCINISNMSPTVLSIDVEFLDYSWTTRLAGRS</sequence>
<protein>
    <recommendedName>
        <fullName evidence="3">Secreted protein</fullName>
    </recommendedName>
</protein>
<feature type="chain" id="PRO_5002434680" description="Secreted protein" evidence="1">
    <location>
        <begin position="19"/>
        <end position="82"/>
    </location>
</feature>